<reference evidence="2 3" key="1">
    <citation type="submission" date="2019-02" db="EMBL/GenBank/DDBJ databases">
        <title>Genome sequencing of the rare red list fungi Dentipellis fragilis.</title>
        <authorList>
            <person name="Buettner E."/>
            <person name="Kellner H."/>
        </authorList>
    </citation>
    <scope>NUCLEOTIDE SEQUENCE [LARGE SCALE GENOMIC DNA]</scope>
    <source>
        <strain evidence="2 3">DSM 105465</strain>
    </source>
</reference>
<comment type="caution">
    <text evidence="2">The sequence shown here is derived from an EMBL/GenBank/DDBJ whole genome shotgun (WGS) entry which is preliminary data.</text>
</comment>
<feature type="compositionally biased region" description="Low complexity" evidence="1">
    <location>
        <begin position="22"/>
        <end position="42"/>
    </location>
</feature>
<evidence type="ECO:0008006" key="4">
    <source>
        <dbReference type="Google" id="ProtNLM"/>
    </source>
</evidence>
<evidence type="ECO:0000313" key="3">
    <source>
        <dbReference type="Proteomes" id="UP000298327"/>
    </source>
</evidence>
<proteinExistence type="predicted"/>
<feature type="region of interest" description="Disordered" evidence="1">
    <location>
        <begin position="515"/>
        <end position="607"/>
    </location>
</feature>
<dbReference type="OrthoDB" id="4230923at2759"/>
<name>A0A4Y9XLU7_9AGAM</name>
<gene>
    <name evidence="2" type="ORF">EVG20_g11196</name>
</gene>
<sequence>MPTPPTTKPPPRVPIRASTRLASAQSPSPSPSPSTTTASGSPKLAVTNAEQARNFLVTRELLPIGAAVTARSLSVALRFTVDIVSLSAIAQTIIASIAFMLDDLADTQLSDAAATAVVQRVDAHMITIASSISFATSKLEATNSKLESTLDDTSLALNTHLADLENSQKDLRSTCDSISQILGNHSSTLQTTQELSGESGYRDALLRATKPSQAPGPLMDPAVAQKFIARACQVLITLGSGSELQPNLTELKAKALSFIANADPAPIVDVNISDAHRLKNGDIVFQFNSKEAADWIRSPGISVDFSAAISETASCKARTFLVIIPFIPLSFHPESSGALRDVETSNSLPEGSITRARWIKAPERRSPTQICGHAFFWMSSAESANAVLRDGVIICDKKVYPAKQKKEPLLCFGCFRWGHRKAECTAGAPRCARCGSPPTDSCKRDTCDPKCLLCTSTAHTSLDRTCPAFLERCQLMDERYLENGMPYFPMEDPWTHYTRPVNMPRETRFPLQHAYVPAPKRPPPVRKTPTTRTRRAQLPLSHIASASHPSTSSNRIPLPSTIPHFFSQKQDIPSANSFSPLATPTALDPLPLTSTSPDDASPSSPNV</sequence>
<evidence type="ECO:0000256" key="1">
    <source>
        <dbReference type="SAM" id="MobiDB-lite"/>
    </source>
</evidence>
<dbReference type="STRING" id="205917.A0A4Y9XLU7"/>
<dbReference type="AlphaFoldDB" id="A0A4Y9XLU7"/>
<protein>
    <recommendedName>
        <fullName evidence="4">CCHC-type domain-containing protein</fullName>
    </recommendedName>
</protein>
<feature type="compositionally biased region" description="Pro residues" evidence="1">
    <location>
        <begin position="1"/>
        <end position="13"/>
    </location>
</feature>
<organism evidence="2 3">
    <name type="scientific">Dentipellis fragilis</name>
    <dbReference type="NCBI Taxonomy" id="205917"/>
    <lineage>
        <taxon>Eukaryota</taxon>
        <taxon>Fungi</taxon>
        <taxon>Dikarya</taxon>
        <taxon>Basidiomycota</taxon>
        <taxon>Agaricomycotina</taxon>
        <taxon>Agaricomycetes</taxon>
        <taxon>Russulales</taxon>
        <taxon>Hericiaceae</taxon>
        <taxon>Dentipellis</taxon>
    </lineage>
</organism>
<feature type="compositionally biased region" description="Low complexity" evidence="1">
    <location>
        <begin position="579"/>
        <end position="607"/>
    </location>
</feature>
<accession>A0A4Y9XLU7</accession>
<evidence type="ECO:0000313" key="2">
    <source>
        <dbReference type="EMBL" id="TFY51040.1"/>
    </source>
</evidence>
<dbReference type="EMBL" id="SEOQ01001628">
    <property type="protein sequence ID" value="TFY51040.1"/>
    <property type="molecule type" value="Genomic_DNA"/>
</dbReference>
<keyword evidence="3" id="KW-1185">Reference proteome</keyword>
<feature type="region of interest" description="Disordered" evidence="1">
    <location>
        <begin position="1"/>
        <end position="43"/>
    </location>
</feature>
<feature type="compositionally biased region" description="Polar residues" evidence="1">
    <location>
        <begin position="567"/>
        <end position="578"/>
    </location>
</feature>
<dbReference type="Proteomes" id="UP000298327">
    <property type="component" value="Unassembled WGS sequence"/>
</dbReference>